<feature type="region of interest" description="Disordered" evidence="1">
    <location>
        <begin position="2261"/>
        <end position="2327"/>
    </location>
</feature>
<feature type="region of interest" description="Disordered" evidence="1">
    <location>
        <begin position="2022"/>
        <end position="2041"/>
    </location>
</feature>
<comment type="caution">
    <text evidence="2">The sequence shown here is derived from an EMBL/GenBank/DDBJ whole genome shotgun (WGS) entry which is preliminary data.</text>
</comment>
<feature type="region of interest" description="Disordered" evidence="1">
    <location>
        <begin position="733"/>
        <end position="766"/>
    </location>
</feature>
<feature type="compositionally biased region" description="Polar residues" evidence="1">
    <location>
        <begin position="2031"/>
        <end position="2041"/>
    </location>
</feature>
<feature type="region of interest" description="Disordered" evidence="1">
    <location>
        <begin position="1847"/>
        <end position="1957"/>
    </location>
</feature>
<feature type="compositionally biased region" description="Pro residues" evidence="1">
    <location>
        <begin position="442"/>
        <end position="452"/>
    </location>
</feature>
<protein>
    <submittedName>
        <fullName evidence="2">Protein lin-28-like protein A</fullName>
    </submittedName>
</protein>
<sequence>MKVTQLHLVTKLRQTGRRVSRQLETTSQQRGRNRTHPADKMKTTTSKRTRCWVTAHDGTAGKATRAQWLVKAPAVCVTAALGEGRRGQAPERKRCGKQQPCRAGELDKPQTRGPKDLAICPKTPPQRHNEDIFRCKKLRTQLPAHLHRDTWTSFRQEVDAATADACQLRLRSAGGGLLPLEDVTDPLNDPNKENLCGRDRRASTSLRAACSDALQTQQVTAAQGRGLPRGLPAPWLARRASREVTATSLKPASIHQENATILSTYAADNRASTFTKQNCKETDKPQPSGRLHEVLAVAEPTSFSSAHGAFIQTHLTLDIKQASVKLACRLQRGRTQCGVAASERENRSPLWTPFLHTPPGGGDEQPQTPAQELAAAFTQLLLSYTPSRKSESCSQPSCPRTGARQRQTHRGIPLSNEKEAGQRNHKGTQKPGGVLGTVFKRPLPPMVTPPSACPQSTTRDTPNTDTAHTHTSSPACPNDVPHSGPLPSIPSRTKHCRVVPMLTHQHQNRGCKVGLSNGSVCTSAELHYSGLRSPPSLLVSTSVPHSVALTVPRLANRCRFKLAPVSSGLVPLDSPSLPAPPWDLSSSGEGVILEAPIRVLGCHRLQALSVSVVFPSWSPRLPGRRALLGCNWNLTGLRAALGDDILLITTCPRSRGHCLQVGRQGAEEPQLLCRASTWKWVTMHLGFSFLSTKSTLGSHLTSKSMSFEPPSQLHTQGFQSLEDEAVELTFQSRPRRPGGCSVSGVRGTEGQEEDGGRQAGEDMGRSRPVRQGIKLLPPPQHTSHMVAPAYRQRQSTSRKRRVQLYESSVLIRVRGAQWGNKGKVGKGLALGLRHHPWQGAGRGSAQVPEAVRGCEIGAQATCSPGGALSAEQGFHAGLLRTQGPLGKGLRGGAPAHPLWASSTCLLLPGVPLSQDANCSNCVRITRLRSPVHVQAGVLSGEAAGAPGLHSMLSSRTPSIFRVPREIGLNHAAPLGIGLDREGSMDRRREEAEAGAGLSVMRDPGSQLPILLPLPGPSSGCWVAVCSKDQNPPPLRLPETSARASPHSSGQCRDGVDVWKRGRGCACLMPGSATQLLPLSLVCGGWRGLHEPLAILPSVFPSPISDQILCPKNATPPPIPPLPPRKAHTPAHLVCGVSPQPFSDLCESAEEVGTLCAPLPTSGGKTTPTDDKHTAASGRAKPTFTSHPWIERGRAASMQEEGGVCPLLDPSPCSWTKGDSAPGLEGGDSAAGPALPLATDMLTRPLPNSNEAKDNVGPTGALTSCRWGRHRAKPPQDVSLRTPQAKHCPGHETQPPSQTGVVKAPLLRAEHWKAATAQHQEGCSRRQKSLQTARKPQNYRCQHERTSGAQWVKEDSRSTHPARLYHGRHGPHCPSALMVHLAPPTRHPWTSWKRRMLRSPLHPKQTEAISYKATLRVFPQPVHRLLLGGLGHLLQRGLVQDTEAARAGKQPAEAALYPLPHPCTLRMGNVSLGLGPRGVLLPPSCSWGLWGPLQIPDTHELRTFSGAMNCCAAETRRDQGEWLLPLHRRPRASPTLAGVLSHKGLLSPPTSTVGLDRQQLRTWSEDFWEGIRIAKSRQPLGLTVHSVWIKTRAATLLPRSRQLPAGVAWEPQGSSSNLCSFLTRNVRLMMLAAHNCVAENTPACVNVLLTIPDTSGPSAAALSSSALQGHHQRQLWALSFLLHAISNNHLQGSPELSTEGVMSREVSRQSRPSPLCRHRTSSRNTAYQDGRRHVGRPGEQVILYVLKQGFQTGSDGCLGTFLIIPTGGRGAADPEDAAPPPSFASADSSPSSDAQLLSSHTCCPSEHMRLLGQNVCSARHQAPPQHPGHIQKPVDGCWRAITLTHPALGTRGAKERPSCVPFENTRDTQDRRNQTTPRQQTHITSPPFPPDERANTGSEDKLSFRKVLRAPLQTMKVPRGGSDSNSSQRGNSTARLHTRSPVPRDSSRPCGPGLGLLSSLGSGMGTPFRTLLCLQDSEAPNKTPSCSISQTMSVSGEFQESDSDMGMGTLWYQVPLGPRGGVPESGQDLSWEGSQRPLSSSPCLTQETVGMTEVAREDQQCVQASRIVLEGSHPLGDRPCGSLWRTLTFSGLNQPLQPVGQPWIHPSKARPWRAPEQHIPHAPFLHAASTGLWACEPFSSGKAGFLMHTHLASVHPRPCGPGTELCAALNRPGASQGGLFPTTWQELSLTHHGPGQAQGGPAHLSLPEDKDITGPGLGSTLPSQGDSPYWAKQPGQSSATQPLSELGGETCRLFHEGVVGMNGFPEDRQKKAGKHQNSSSLQESCPLGFTRSGNAQEQERNPERQPLPASLDPKPVISAGGSMGITAI</sequence>
<organism evidence="2 3">
    <name type="scientific">Camelus dromedarius</name>
    <name type="common">Dromedary</name>
    <name type="synonym">Arabian camel</name>
    <dbReference type="NCBI Taxonomy" id="9838"/>
    <lineage>
        <taxon>Eukaryota</taxon>
        <taxon>Metazoa</taxon>
        <taxon>Chordata</taxon>
        <taxon>Craniata</taxon>
        <taxon>Vertebrata</taxon>
        <taxon>Euteleostomi</taxon>
        <taxon>Mammalia</taxon>
        <taxon>Eutheria</taxon>
        <taxon>Laurasiatheria</taxon>
        <taxon>Artiodactyla</taxon>
        <taxon>Tylopoda</taxon>
        <taxon>Camelidae</taxon>
        <taxon>Camelus</taxon>
    </lineage>
</organism>
<feature type="region of interest" description="Disordered" evidence="1">
    <location>
        <begin position="1767"/>
        <end position="1799"/>
    </location>
</feature>
<feature type="region of interest" description="Disordered" evidence="1">
    <location>
        <begin position="88"/>
        <end position="125"/>
    </location>
</feature>
<reference evidence="2 3" key="1">
    <citation type="journal article" date="2019" name="Mol. Ecol. Resour.">
        <title>Improving Illumina assemblies with Hi-C and long reads: an example with the North African dromedary.</title>
        <authorList>
            <person name="Elbers J.P."/>
            <person name="Rogers M.F."/>
            <person name="Perelman P.L."/>
            <person name="Proskuryakova A.A."/>
            <person name="Serdyukova N.A."/>
            <person name="Johnson W.E."/>
            <person name="Horin P."/>
            <person name="Corander J."/>
            <person name="Murphy D."/>
            <person name="Burger P.A."/>
        </authorList>
    </citation>
    <scope>NUCLEOTIDE SEQUENCE [LARGE SCALE GENOMIC DNA]</scope>
    <source>
        <strain evidence="2">Drom800</strain>
        <tissue evidence="2">Blood</tissue>
    </source>
</reference>
<feature type="compositionally biased region" description="Polar residues" evidence="1">
    <location>
        <begin position="1921"/>
        <end position="1934"/>
    </location>
</feature>
<feature type="region of interest" description="Disordered" evidence="1">
    <location>
        <begin position="1330"/>
        <end position="1354"/>
    </location>
</feature>
<name>A0A5N4D6F5_CAMDR</name>
<feature type="compositionally biased region" description="Basic and acidic residues" evidence="1">
    <location>
        <begin position="1889"/>
        <end position="1902"/>
    </location>
</feature>
<evidence type="ECO:0000313" key="2">
    <source>
        <dbReference type="EMBL" id="KAB1266662.1"/>
    </source>
</evidence>
<proteinExistence type="predicted"/>
<feature type="compositionally biased region" description="Basic and acidic residues" evidence="1">
    <location>
        <begin position="754"/>
        <end position="765"/>
    </location>
</feature>
<feature type="region of interest" description="Disordered" evidence="1">
    <location>
        <begin position="387"/>
        <end position="488"/>
    </location>
</feature>
<evidence type="ECO:0000256" key="1">
    <source>
        <dbReference type="SAM" id="MobiDB-lite"/>
    </source>
</evidence>
<feature type="compositionally biased region" description="Polar residues" evidence="1">
    <location>
        <begin position="2233"/>
        <end position="2242"/>
    </location>
</feature>
<feature type="compositionally biased region" description="Basic and acidic residues" evidence="1">
    <location>
        <begin position="104"/>
        <end position="115"/>
    </location>
</feature>
<dbReference type="Proteomes" id="UP000299084">
    <property type="component" value="Unassembled WGS sequence"/>
</dbReference>
<feature type="compositionally biased region" description="Basic and acidic residues" evidence="1">
    <location>
        <begin position="1863"/>
        <end position="1872"/>
    </location>
</feature>
<feature type="region of interest" description="Disordered" evidence="1">
    <location>
        <begin position="1032"/>
        <end position="1052"/>
    </location>
</feature>
<feature type="compositionally biased region" description="Low complexity" evidence="1">
    <location>
        <begin position="1782"/>
        <end position="1793"/>
    </location>
</feature>
<feature type="compositionally biased region" description="Polar residues" evidence="1">
    <location>
        <begin position="453"/>
        <end position="475"/>
    </location>
</feature>
<dbReference type="EMBL" id="JWIN03000016">
    <property type="protein sequence ID" value="KAB1266662.1"/>
    <property type="molecule type" value="Genomic_DNA"/>
</dbReference>
<feature type="compositionally biased region" description="Basic and acidic residues" evidence="1">
    <location>
        <begin position="1340"/>
        <end position="1354"/>
    </location>
</feature>
<feature type="region of interest" description="Disordered" evidence="1">
    <location>
        <begin position="1692"/>
        <end position="1732"/>
    </location>
</feature>
<feature type="compositionally biased region" description="Polar residues" evidence="1">
    <location>
        <begin position="1041"/>
        <end position="1050"/>
    </location>
</feature>
<feature type="compositionally biased region" description="Polar residues" evidence="1">
    <location>
        <begin position="387"/>
        <end position="398"/>
    </location>
</feature>
<feature type="region of interest" description="Disordered" evidence="1">
    <location>
        <begin position="16"/>
        <end position="47"/>
    </location>
</feature>
<feature type="region of interest" description="Disordered" evidence="1">
    <location>
        <begin position="1158"/>
        <end position="1184"/>
    </location>
</feature>
<feature type="region of interest" description="Disordered" evidence="1">
    <location>
        <begin position="1247"/>
        <end position="1298"/>
    </location>
</feature>
<feature type="region of interest" description="Disordered" evidence="1">
    <location>
        <begin position="2188"/>
        <end position="2242"/>
    </location>
</feature>
<accession>A0A5N4D6F5</accession>
<gene>
    <name evidence="2" type="ORF">Cadr_000019984</name>
</gene>
<evidence type="ECO:0000313" key="3">
    <source>
        <dbReference type="Proteomes" id="UP000299084"/>
    </source>
</evidence>
<keyword evidence="3" id="KW-1185">Reference proteome</keyword>